<dbReference type="RefSeq" id="WP_093250209.1">
    <property type="nucleotide sequence ID" value="NZ_FNQM01000003.1"/>
</dbReference>
<reference evidence="1 2" key="1">
    <citation type="submission" date="2016-10" db="EMBL/GenBank/DDBJ databases">
        <authorList>
            <person name="de Groot N.N."/>
        </authorList>
    </citation>
    <scope>NUCLEOTIDE SEQUENCE [LARGE SCALE GENOMIC DNA]</scope>
    <source>
        <strain evidence="1 2">DSM 15345</strain>
    </source>
</reference>
<dbReference type="SUPFAM" id="SSF53335">
    <property type="entry name" value="S-adenosyl-L-methionine-dependent methyltransferases"/>
    <property type="match status" value="1"/>
</dbReference>
<sequence>MSAAFWDRLARRYAARPVRDAAAYARTLERTAAWLSPSDAVVEFGCGTGTTALALAGAAARIDATDFSAGMIAIAREKAEVEGAATVAFTQADLFDAGAVPGPYDAALAFNFLQLMPDLPGALAAISHRLKPGGLLISKTVCIGEPGWRLARVAVRGLKAFGVAPPLQFHQIATLDRAVEDAGFAILERGVFPERPPARFLVARKAG</sequence>
<dbReference type="EMBL" id="FNQM01000003">
    <property type="protein sequence ID" value="SEA10257.1"/>
    <property type="molecule type" value="Genomic_DNA"/>
</dbReference>
<accession>A0A1H3YFD5</accession>
<dbReference type="AlphaFoldDB" id="A0A1H3YFD5"/>
<dbReference type="STRING" id="89524.SAMN05444370_10374"/>
<dbReference type="PANTHER" id="PTHR43861:SF1">
    <property type="entry name" value="TRANS-ACONITATE 2-METHYLTRANSFERASE"/>
    <property type="match status" value="1"/>
</dbReference>
<keyword evidence="2" id="KW-1185">Reference proteome</keyword>
<gene>
    <name evidence="1" type="ORF">SAMN05444370_10374</name>
</gene>
<dbReference type="GO" id="GO:0032259">
    <property type="term" value="P:methylation"/>
    <property type="evidence" value="ECO:0007669"/>
    <property type="project" value="UniProtKB-KW"/>
</dbReference>
<proteinExistence type="predicted"/>
<dbReference type="CDD" id="cd02440">
    <property type="entry name" value="AdoMet_MTases"/>
    <property type="match status" value="1"/>
</dbReference>
<dbReference type="GO" id="GO:0008168">
    <property type="term" value="F:methyltransferase activity"/>
    <property type="evidence" value="ECO:0007669"/>
    <property type="project" value="UniProtKB-KW"/>
</dbReference>
<dbReference type="PANTHER" id="PTHR43861">
    <property type="entry name" value="TRANS-ACONITATE 2-METHYLTRANSFERASE-RELATED"/>
    <property type="match status" value="1"/>
</dbReference>
<dbReference type="Proteomes" id="UP000198703">
    <property type="component" value="Unassembled WGS sequence"/>
</dbReference>
<dbReference type="Gene3D" id="3.40.50.150">
    <property type="entry name" value="Vaccinia Virus protein VP39"/>
    <property type="match status" value="1"/>
</dbReference>
<evidence type="ECO:0000313" key="2">
    <source>
        <dbReference type="Proteomes" id="UP000198703"/>
    </source>
</evidence>
<name>A0A1H3YFD5_9RHOB</name>
<dbReference type="OrthoDB" id="5642573at2"/>
<keyword evidence="1" id="KW-0808">Transferase</keyword>
<dbReference type="Pfam" id="PF13489">
    <property type="entry name" value="Methyltransf_23"/>
    <property type="match status" value="1"/>
</dbReference>
<protein>
    <submittedName>
        <fullName evidence="1">Methyltransferase domain-containing protein</fullName>
    </submittedName>
</protein>
<organism evidence="1 2">
    <name type="scientific">Rubrimonas cliftonensis</name>
    <dbReference type="NCBI Taxonomy" id="89524"/>
    <lineage>
        <taxon>Bacteria</taxon>
        <taxon>Pseudomonadati</taxon>
        <taxon>Pseudomonadota</taxon>
        <taxon>Alphaproteobacteria</taxon>
        <taxon>Rhodobacterales</taxon>
        <taxon>Paracoccaceae</taxon>
        <taxon>Rubrimonas</taxon>
    </lineage>
</organism>
<keyword evidence="1" id="KW-0489">Methyltransferase</keyword>
<evidence type="ECO:0000313" key="1">
    <source>
        <dbReference type="EMBL" id="SEA10257.1"/>
    </source>
</evidence>
<dbReference type="InterPro" id="IPR029063">
    <property type="entry name" value="SAM-dependent_MTases_sf"/>
</dbReference>